<gene>
    <name evidence="4" type="ORF">Ga0074812_121123</name>
</gene>
<sequence>MRPGNRVLAALVAALLAAAGVIAVVEIVAASGGRGPVIVDWPAWSAHLTAWAWSSGAARFWGVLLALVGLGLLLLGSRAGGRPRFQARPTTSGASGASSSRVSSSGASASRASVSGASGACASGAAAEVAVYVPRSALARALRATALATDGITSVSVRVRRRRAVVRPRLRGRTSVGAVTEVRARLARTIESFELRRPPRLVLEPAVGGRPRRLRRGSRRIRPDGAAGAPTGWGTSAARRRVAGGVHTQDAHTQDAHVRDVHAAGDGAAGGGAAGGAAAAQDALGARERPR</sequence>
<dbReference type="Proteomes" id="UP000198802">
    <property type="component" value="Unassembled WGS sequence"/>
</dbReference>
<reference evidence="5" key="1">
    <citation type="submission" date="2015-11" db="EMBL/GenBank/DDBJ databases">
        <authorList>
            <person name="Varghese N."/>
        </authorList>
    </citation>
    <scope>NUCLEOTIDE SEQUENCE [LARGE SCALE GENOMIC DNA]</scope>
    <source>
        <strain evidence="5">DSM 45899</strain>
    </source>
</reference>
<feature type="compositionally biased region" description="Low complexity" evidence="1">
    <location>
        <begin position="92"/>
        <end position="104"/>
    </location>
</feature>
<protein>
    <recommendedName>
        <fullName evidence="3">DUF6286 domain-containing protein</fullName>
    </recommendedName>
</protein>
<keyword evidence="2" id="KW-0472">Membrane</keyword>
<dbReference type="RefSeq" id="WP_193209807.1">
    <property type="nucleotide sequence ID" value="NZ_FAOZ01000021.1"/>
</dbReference>
<accession>A0A0S4QW86</accession>
<dbReference type="Pfam" id="PF19803">
    <property type="entry name" value="DUF6286"/>
    <property type="match status" value="1"/>
</dbReference>
<dbReference type="EMBL" id="FAOZ01000021">
    <property type="protein sequence ID" value="CUU58746.1"/>
    <property type="molecule type" value="Genomic_DNA"/>
</dbReference>
<organism evidence="4 5">
    <name type="scientific">Parafrankia irregularis</name>
    <dbReference type="NCBI Taxonomy" id="795642"/>
    <lineage>
        <taxon>Bacteria</taxon>
        <taxon>Bacillati</taxon>
        <taxon>Actinomycetota</taxon>
        <taxon>Actinomycetes</taxon>
        <taxon>Frankiales</taxon>
        <taxon>Frankiaceae</taxon>
        <taxon>Parafrankia</taxon>
    </lineage>
</organism>
<keyword evidence="5" id="KW-1185">Reference proteome</keyword>
<evidence type="ECO:0000256" key="1">
    <source>
        <dbReference type="SAM" id="MobiDB-lite"/>
    </source>
</evidence>
<feature type="region of interest" description="Disordered" evidence="1">
    <location>
        <begin position="85"/>
        <end position="104"/>
    </location>
</feature>
<evidence type="ECO:0000259" key="3">
    <source>
        <dbReference type="Pfam" id="PF19803"/>
    </source>
</evidence>
<feature type="region of interest" description="Disordered" evidence="1">
    <location>
        <begin position="213"/>
        <end position="236"/>
    </location>
</feature>
<feature type="domain" description="DUF6286" evidence="3">
    <location>
        <begin position="127"/>
        <end position="201"/>
    </location>
</feature>
<dbReference type="InterPro" id="IPR046253">
    <property type="entry name" value="DUF6286"/>
</dbReference>
<name>A0A0S4QW86_9ACTN</name>
<feature type="transmembrane region" description="Helical" evidence="2">
    <location>
        <begin position="58"/>
        <end position="76"/>
    </location>
</feature>
<evidence type="ECO:0000313" key="5">
    <source>
        <dbReference type="Proteomes" id="UP000198802"/>
    </source>
</evidence>
<evidence type="ECO:0000313" key="4">
    <source>
        <dbReference type="EMBL" id="CUU58746.1"/>
    </source>
</evidence>
<evidence type="ECO:0000256" key="2">
    <source>
        <dbReference type="SAM" id="Phobius"/>
    </source>
</evidence>
<keyword evidence="2" id="KW-1133">Transmembrane helix</keyword>
<dbReference type="AlphaFoldDB" id="A0A0S4QW86"/>
<proteinExistence type="predicted"/>
<feature type="region of interest" description="Disordered" evidence="1">
    <location>
        <begin position="262"/>
        <end position="291"/>
    </location>
</feature>
<keyword evidence="2" id="KW-0812">Transmembrane</keyword>